<evidence type="ECO:0000313" key="4">
    <source>
        <dbReference type="Proteomes" id="UP000295293"/>
    </source>
</evidence>
<comment type="caution">
    <text evidence="3">The sequence shown here is derived from an EMBL/GenBank/DDBJ whole genome shotgun (WGS) entry which is preliminary data.</text>
</comment>
<dbReference type="RefSeq" id="WP_133818507.1">
    <property type="nucleotide sequence ID" value="NZ_SNZH01000005.1"/>
</dbReference>
<name>A0A4R6Z0H9_9GAMM</name>
<evidence type="ECO:0000256" key="1">
    <source>
        <dbReference type="SAM" id="SignalP"/>
    </source>
</evidence>
<proteinExistence type="predicted"/>
<keyword evidence="1" id="KW-0732">Signal</keyword>
<dbReference type="AlphaFoldDB" id="A0A4R6Z0H9"/>
<feature type="chain" id="PRO_5020497509" evidence="1">
    <location>
        <begin position="21"/>
        <end position="451"/>
    </location>
</feature>
<dbReference type="Pfam" id="PF13372">
    <property type="entry name" value="Alginate_exp"/>
    <property type="match status" value="1"/>
</dbReference>
<dbReference type="EMBL" id="SNZH01000005">
    <property type="protein sequence ID" value="TDR45002.1"/>
    <property type="molecule type" value="Genomic_DNA"/>
</dbReference>
<sequence>MKRRLLGALGLLVLGGTAMAADALPAFRLLRFEEDWSVLRDDPARAPAYKFVALSDESFASFGGEWRLRLDSLAAPRYGLGRVADSYALQRVLVHADWHITPRLRLFAQLGREDAIGKKAPLAVSDSDRGDVQNLFLDMAVDTAKSLNLRLGRQELMFSPLQRFVSVREGPNVRQGFDGLRASWRRPALSVDLFATRPVAYAAGAFDDATDRSQAFQGVYLSRNLASRYRFDAYYFGLRRDGAVLAGSRGRERRDSAGLRLAGSSAGFDLDMEALGQGGHLGPRTIRAWAFSAIAGYTASAAWSPRYALEYDIGSGDSGRPGSALGTFNPLFPKGAYFDESGLMSWANARVLRASASVQPTATLSLKASLIGRWRQNTADAVYLQPYVALPQTLANRERRVGSAYVVDAAWRIGRSFNVALQLSRHQAGPAIRRAGGDDVDFAMLLTQYRY</sequence>
<keyword evidence="4" id="KW-1185">Reference proteome</keyword>
<dbReference type="InterPro" id="IPR025388">
    <property type="entry name" value="Alginate_export_dom"/>
</dbReference>
<feature type="domain" description="Alginate export" evidence="2">
    <location>
        <begin position="60"/>
        <end position="442"/>
    </location>
</feature>
<protein>
    <submittedName>
        <fullName evidence="3">Alginate export protein</fullName>
    </submittedName>
</protein>
<gene>
    <name evidence="3" type="ORF">DFR29_105185</name>
</gene>
<feature type="signal peptide" evidence="1">
    <location>
        <begin position="1"/>
        <end position="20"/>
    </location>
</feature>
<dbReference type="OrthoDB" id="311329at2"/>
<dbReference type="InterPro" id="IPR053728">
    <property type="entry name" value="Alginate_Permeability_Chnl"/>
</dbReference>
<dbReference type="Proteomes" id="UP000295293">
    <property type="component" value="Unassembled WGS sequence"/>
</dbReference>
<reference evidence="3 4" key="1">
    <citation type="submission" date="2019-03" db="EMBL/GenBank/DDBJ databases">
        <title>Genomic Encyclopedia of Type Strains, Phase IV (KMG-IV): sequencing the most valuable type-strain genomes for metagenomic binning, comparative biology and taxonomic classification.</title>
        <authorList>
            <person name="Goeker M."/>
        </authorList>
    </citation>
    <scope>NUCLEOTIDE SEQUENCE [LARGE SCALE GENOMIC DNA]</scope>
    <source>
        <strain evidence="3 4">DSM 21667</strain>
    </source>
</reference>
<accession>A0A4R6Z0H9</accession>
<organism evidence="3 4">
    <name type="scientific">Tahibacter aquaticus</name>
    <dbReference type="NCBI Taxonomy" id="520092"/>
    <lineage>
        <taxon>Bacteria</taxon>
        <taxon>Pseudomonadati</taxon>
        <taxon>Pseudomonadota</taxon>
        <taxon>Gammaproteobacteria</taxon>
        <taxon>Lysobacterales</taxon>
        <taxon>Rhodanobacteraceae</taxon>
        <taxon>Tahibacter</taxon>
    </lineage>
</organism>
<evidence type="ECO:0000313" key="3">
    <source>
        <dbReference type="EMBL" id="TDR45002.1"/>
    </source>
</evidence>
<dbReference type="Gene3D" id="2.40.160.100">
    <property type="match status" value="1"/>
</dbReference>
<evidence type="ECO:0000259" key="2">
    <source>
        <dbReference type="Pfam" id="PF13372"/>
    </source>
</evidence>